<proteinExistence type="inferred from homology"/>
<dbReference type="AlphaFoldDB" id="A0A9W6IWV1"/>
<reference evidence="4" key="3">
    <citation type="submission" date="2023-01" db="EMBL/GenBank/DDBJ databases">
        <authorList>
            <person name="Sun Q."/>
            <person name="Evtushenko L."/>
        </authorList>
    </citation>
    <scope>NUCLEOTIDE SEQUENCE</scope>
    <source>
        <strain evidence="4">VKM B-1606</strain>
    </source>
</reference>
<keyword evidence="2 3" id="KW-0143">Chaperone</keyword>
<comment type="function">
    <text evidence="3">Required for maturation of urease via the functional incorporation of the urease nickel metallocenter.</text>
</comment>
<comment type="caution">
    <text evidence="4">The sequence shown here is derived from an EMBL/GenBank/DDBJ whole genome shotgun (WGS) entry which is preliminary data.</text>
</comment>
<dbReference type="PANTHER" id="PTHR33620">
    <property type="entry name" value="UREASE ACCESSORY PROTEIN F"/>
    <property type="match status" value="1"/>
</dbReference>
<keyword evidence="1 3" id="KW-0996">Nickel insertion</keyword>
<evidence type="ECO:0000313" key="5">
    <source>
        <dbReference type="EMBL" id="MBM7852361.1"/>
    </source>
</evidence>
<dbReference type="RefSeq" id="WP_204950760.1">
    <property type="nucleotide sequence ID" value="NZ_BSFF01000003.1"/>
</dbReference>
<comment type="similarity">
    <text evidence="3">Belongs to the UreF family.</text>
</comment>
<keyword evidence="6" id="KW-1185">Reference proteome</keyword>
<dbReference type="GO" id="GO:0005737">
    <property type="term" value="C:cytoplasm"/>
    <property type="evidence" value="ECO:0007669"/>
    <property type="project" value="UniProtKB-SubCell"/>
</dbReference>
<evidence type="ECO:0000256" key="3">
    <source>
        <dbReference type="HAMAP-Rule" id="MF_01385"/>
    </source>
</evidence>
<name>A0A9W6IWV1_9HYPH</name>
<dbReference type="Proteomes" id="UP000758856">
    <property type="component" value="Unassembled WGS sequence"/>
</dbReference>
<gene>
    <name evidence="4" type="primary">ureF_2</name>
    <name evidence="3" type="synonym">ureF</name>
    <name evidence="4" type="ORF">GCM10008170_25900</name>
    <name evidence="5" type="ORF">JOD31_002603</name>
</gene>
<evidence type="ECO:0000313" key="4">
    <source>
        <dbReference type="EMBL" id="GLK56571.1"/>
    </source>
</evidence>
<protein>
    <recommendedName>
        <fullName evidence="3">Urease accessory protein UreF</fullName>
    </recommendedName>
</protein>
<reference evidence="5 6" key="2">
    <citation type="submission" date="2021-01" db="EMBL/GenBank/DDBJ databases">
        <title>Genomic Encyclopedia of Type Strains, Phase IV (KMG-IV): sequencing the most valuable type-strain genomes for metagenomic binning, comparative biology and taxonomic classification.</title>
        <authorList>
            <person name="Goeker M."/>
        </authorList>
    </citation>
    <scope>NUCLEOTIDE SEQUENCE [LARGE SCALE GENOMIC DNA]</scope>
    <source>
        <strain evidence="5 6">DSM 6130</strain>
    </source>
</reference>
<comment type="subunit">
    <text evidence="3">UreD, UreF and UreG form a complex that acts as a GTP-hydrolysis-dependent molecular chaperone, activating the urease apoprotein by helping to assemble the nickel containing metallocenter of UreC. The UreE protein probably delivers the nickel.</text>
</comment>
<evidence type="ECO:0000313" key="6">
    <source>
        <dbReference type="Proteomes" id="UP000758856"/>
    </source>
</evidence>
<dbReference type="PANTHER" id="PTHR33620:SF1">
    <property type="entry name" value="UREASE ACCESSORY PROTEIN F"/>
    <property type="match status" value="1"/>
</dbReference>
<evidence type="ECO:0000256" key="2">
    <source>
        <dbReference type="ARBA" id="ARBA00023186"/>
    </source>
</evidence>
<dbReference type="Pfam" id="PF01730">
    <property type="entry name" value="UreF"/>
    <property type="match status" value="1"/>
</dbReference>
<sequence>MAERRSADFRPQGNGGDRLLALLQLANASFPTGAFTHSYGFETWISEDAVANAAEAERRCRDWLRFGVATGDAIAVVQAYRAALDGDAEKLAELDGLCGALKLGRETKAASTMTGRALLAACRDVFELEGMRRYGAMMAEGSCEGHHAVVYGIAGAGLALGEAETVTSYLWSALSNLVAVNQRLVPLGQVDAQRIVAGAGPLIDACAEIARSRPLEAMCSTYAALDVAAMRHERLPSRLCIS</sequence>
<accession>A0A9W6IWV1</accession>
<dbReference type="InterPro" id="IPR038277">
    <property type="entry name" value="UreF_sf"/>
</dbReference>
<dbReference type="HAMAP" id="MF_01385">
    <property type="entry name" value="UreF"/>
    <property type="match status" value="1"/>
</dbReference>
<dbReference type="Proteomes" id="UP001143400">
    <property type="component" value="Unassembled WGS sequence"/>
</dbReference>
<comment type="subcellular location">
    <subcellularLocation>
        <location evidence="3">Cytoplasm</location>
    </subcellularLocation>
</comment>
<evidence type="ECO:0000256" key="1">
    <source>
        <dbReference type="ARBA" id="ARBA00022988"/>
    </source>
</evidence>
<evidence type="ECO:0000313" key="7">
    <source>
        <dbReference type="Proteomes" id="UP001143400"/>
    </source>
</evidence>
<dbReference type="GO" id="GO:0016151">
    <property type="term" value="F:nickel cation binding"/>
    <property type="evidence" value="ECO:0007669"/>
    <property type="project" value="UniProtKB-UniRule"/>
</dbReference>
<reference evidence="4" key="1">
    <citation type="journal article" date="2014" name="Int. J. Syst. Evol. Microbiol.">
        <title>Complete genome sequence of Corynebacterium casei LMG S-19264T (=DSM 44701T), isolated from a smear-ripened cheese.</title>
        <authorList>
            <consortium name="US DOE Joint Genome Institute (JGI-PGF)"/>
            <person name="Walter F."/>
            <person name="Albersmeier A."/>
            <person name="Kalinowski J."/>
            <person name="Ruckert C."/>
        </authorList>
    </citation>
    <scope>NUCLEOTIDE SEQUENCE</scope>
    <source>
        <strain evidence="4">VKM B-1606</strain>
    </source>
</reference>
<dbReference type="EMBL" id="BSFF01000003">
    <property type="protein sequence ID" value="GLK56571.1"/>
    <property type="molecule type" value="Genomic_DNA"/>
</dbReference>
<dbReference type="EMBL" id="JAFBCY010000003">
    <property type="protein sequence ID" value="MBM7852361.1"/>
    <property type="molecule type" value="Genomic_DNA"/>
</dbReference>
<dbReference type="Gene3D" id="1.10.4190.10">
    <property type="entry name" value="Urease accessory protein UreF"/>
    <property type="match status" value="1"/>
</dbReference>
<dbReference type="PIRSF" id="PIRSF009467">
    <property type="entry name" value="Ureas_acces_UreF"/>
    <property type="match status" value="1"/>
</dbReference>
<dbReference type="InterPro" id="IPR002639">
    <property type="entry name" value="UreF"/>
</dbReference>
<keyword evidence="3" id="KW-0963">Cytoplasm</keyword>
<organism evidence="4 7">
    <name type="scientific">Methylopila capsulata</name>
    <dbReference type="NCBI Taxonomy" id="61654"/>
    <lineage>
        <taxon>Bacteria</taxon>
        <taxon>Pseudomonadati</taxon>
        <taxon>Pseudomonadota</taxon>
        <taxon>Alphaproteobacteria</taxon>
        <taxon>Hyphomicrobiales</taxon>
        <taxon>Methylopilaceae</taxon>
        <taxon>Methylopila</taxon>
    </lineage>
</organism>